<accession>A0A839ZBF1</accession>
<organism evidence="2 3">
    <name type="scientific">Ancylobacter tetraedralis</name>
    <dbReference type="NCBI Taxonomy" id="217068"/>
    <lineage>
        <taxon>Bacteria</taxon>
        <taxon>Pseudomonadati</taxon>
        <taxon>Pseudomonadota</taxon>
        <taxon>Alphaproteobacteria</taxon>
        <taxon>Hyphomicrobiales</taxon>
        <taxon>Xanthobacteraceae</taxon>
        <taxon>Ancylobacter</taxon>
    </lineage>
</organism>
<dbReference type="Pfam" id="PF11391">
    <property type="entry name" value="DUF2798"/>
    <property type="match status" value="1"/>
</dbReference>
<comment type="caution">
    <text evidence="2">The sequence shown here is derived from an EMBL/GenBank/DDBJ whole genome shotgun (WGS) entry which is preliminary data.</text>
</comment>
<evidence type="ECO:0008006" key="4">
    <source>
        <dbReference type="Google" id="ProtNLM"/>
    </source>
</evidence>
<keyword evidence="1" id="KW-1133">Transmembrane helix</keyword>
<dbReference type="Proteomes" id="UP000533469">
    <property type="component" value="Unassembled WGS sequence"/>
</dbReference>
<dbReference type="EMBL" id="JACICD010000004">
    <property type="protein sequence ID" value="MBB3772074.1"/>
    <property type="molecule type" value="Genomic_DNA"/>
</dbReference>
<gene>
    <name evidence="2" type="ORF">FHS55_002683</name>
</gene>
<keyword evidence="1" id="KW-0812">Transmembrane</keyword>
<reference evidence="2 3" key="1">
    <citation type="submission" date="2020-08" db="EMBL/GenBank/DDBJ databases">
        <title>Genomic Encyclopedia of Type Strains, Phase IV (KMG-IV): sequencing the most valuable type-strain genomes for metagenomic binning, comparative biology and taxonomic classification.</title>
        <authorList>
            <person name="Goeker M."/>
        </authorList>
    </citation>
    <scope>NUCLEOTIDE SEQUENCE [LARGE SCALE GENOMIC DNA]</scope>
    <source>
        <strain evidence="2 3">DSM 5895</strain>
    </source>
</reference>
<keyword evidence="3" id="KW-1185">Reference proteome</keyword>
<feature type="transmembrane region" description="Helical" evidence="1">
    <location>
        <begin position="64"/>
        <end position="85"/>
    </location>
</feature>
<dbReference type="RefSeq" id="WP_183190213.1">
    <property type="nucleotide sequence ID" value="NZ_JACICD010000004.1"/>
</dbReference>
<feature type="transmembrane region" description="Helical" evidence="1">
    <location>
        <begin position="21"/>
        <end position="44"/>
    </location>
</feature>
<proteinExistence type="predicted"/>
<evidence type="ECO:0000256" key="1">
    <source>
        <dbReference type="SAM" id="Phobius"/>
    </source>
</evidence>
<dbReference type="InterPro" id="IPR021529">
    <property type="entry name" value="DUF2798"/>
</dbReference>
<protein>
    <recommendedName>
        <fullName evidence="4">DUF2798 domain-containing protein</fullName>
    </recommendedName>
</protein>
<sequence>MPSPSMPSPSSPSRASFKLPARYAGIVLPFVLSVLMTFVVSAIATLRSLGPGPDFLTTWPTAWGLSWLVAFPTLLLVLPLVRRIVGLLVHAPTR</sequence>
<evidence type="ECO:0000313" key="3">
    <source>
        <dbReference type="Proteomes" id="UP000533469"/>
    </source>
</evidence>
<evidence type="ECO:0000313" key="2">
    <source>
        <dbReference type="EMBL" id="MBB3772074.1"/>
    </source>
</evidence>
<keyword evidence="1" id="KW-0472">Membrane</keyword>
<dbReference type="AlphaFoldDB" id="A0A839ZBF1"/>
<name>A0A839ZBF1_9HYPH</name>